<feature type="region of interest" description="Disordered" evidence="1">
    <location>
        <begin position="350"/>
        <end position="386"/>
    </location>
</feature>
<name>A0ABR2VKQ9_9FUNG</name>
<feature type="region of interest" description="Disordered" evidence="1">
    <location>
        <begin position="509"/>
        <end position="598"/>
    </location>
</feature>
<feature type="region of interest" description="Disordered" evidence="1">
    <location>
        <begin position="610"/>
        <end position="639"/>
    </location>
</feature>
<feature type="compositionally biased region" description="Polar residues" evidence="1">
    <location>
        <begin position="612"/>
        <end position="639"/>
    </location>
</feature>
<organism evidence="2 3">
    <name type="scientific">Basidiobolus ranarum</name>
    <dbReference type="NCBI Taxonomy" id="34480"/>
    <lineage>
        <taxon>Eukaryota</taxon>
        <taxon>Fungi</taxon>
        <taxon>Fungi incertae sedis</taxon>
        <taxon>Zoopagomycota</taxon>
        <taxon>Entomophthoromycotina</taxon>
        <taxon>Basidiobolomycetes</taxon>
        <taxon>Basidiobolales</taxon>
        <taxon>Basidiobolaceae</taxon>
        <taxon>Basidiobolus</taxon>
    </lineage>
</organism>
<evidence type="ECO:0000313" key="3">
    <source>
        <dbReference type="Proteomes" id="UP001479436"/>
    </source>
</evidence>
<feature type="compositionally biased region" description="Polar residues" evidence="1">
    <location>
        <begin position="225"/>
        <end position="261"/>
    </location>
</feature>
<feature type="compositionally biased region" description="Polar residues" evidence="1">
    <location>
        <begin position="429"/>
        <end position="452"/>
    </location>
</feature>
<feature type="compositionally biased region" description="Basic and acidic residues" evidence="1">
    <location>
        <begin position="291"/>
        <end position="302"/>
    </location>
</feature>
<feature type="compositionally biased region" description="Basic and acidic residues" evidence="1">
    <location>
        <begin position="524"/>
        <end position="543"/>
    </location>
</feature>
<feature type="compositionally biased region" description="Polar residues" evidence="1">
    <location>
        <begin position="374"/>
        <end position="386"/>
    </location>
</feature>
<accession>A0ABR2VKQ9</accession>
<feature type="region of interest" description="Disordered" evidence="1">
    <location>
        <begin position="1"/>
        <end position="30"/>
    </location>
</feature>
<feature type="region of interest" description="Disordered" evidence="1">
    <location>
        <begin position="218"/>
        <end position="321"/>
    </location>
</feature>
<feature type="compositionally biased region" description="Polar residues" evidence="1">
    <location>
        <begin position="659"/>
        <end position="684"/>
    </location>
</feature>
<comment type="caution">
    <text evidence="2">The sequence shown here is derived from an EMBL/GenBank/DDBJ whole genome shotgun (WGS) entry which is preliminary data.</text>
</comment>
<protein>
    <submittedName>
        <fullName evidence="2">Uncharacterized protein</fullName>
    </submittedName>
</protein>
<feature type="compositionally biased region" description="Basic and acidic residues" evidence="1">
    <location>
        <begin position="1"/>
        <end position="19"/>
    </location>
</feature>
<feature type="compositionally biased region" description="Basic and acidic residues" evidence="1">
    <location>
        <begin position="271"/>
        <end position="284"/>
    </location>
</feature>
<feature type="compositionally biased region" description="Polar residues" evidence="1">
    <location>
        <begin position="176"/>
        <end position="190"/>
    </location>
</feature>
<feature type="compositionally biased region" description="Polar residues" evidence="1">
    <location>
        <begin position="156"/>
        <end position="166"/>
    </location>
</feature>
<evidence type="ECO:0000256" key="1">
    <source>
        <dbReference type="SAM" id="MobiDB-lite"/>
    </source>
</evidence>
<feature type="compositionally biased region" description="Polar residues" evidence="1">
    <location>
        <begin position="563"/>
        <end position="580"/>
    </location>
</feature>
<feature type="compositionally biased region" description="Polar residues" evidence="1">
    <location>
        <begin position="89"/>
        <end position="100"/>
    </location>
</feature>
<feature type="region of interest" description="Disordered" evidence="1">
    <location>
        <begin position="78"/>
        <end position="190"/>
    </location>
</feature>
<reference evidence="2 3" key="1">
    <citation type="submission" date="2023-04" db="EMBL/GenBank/DDBJ databases">
        <title>Genome of Basidiobolus ranarum AG-B5.</title>
        <authorList>
            <person name="Stajich J.E."/>
            <person name="Carter-House D."/>
            <person name="Gryganskyi A."/>
        </authorList>
    </citation>
    <scope>NUCLEOTIDE SEQUENCE [LARGE SCALE GENOMIC DNA]</scope>
    <source>
        <strain evidence="2 3">AG-B5</strain>
    </source>
</reference>
<feature type="compositionally biased region" description="Polar residues" evidence="1">
    <location>
        <begin position="20"/>
        <end position="30"/>
    </location>
</feature>
<feature type="compositionally biased region" description="Polar residues" evidence="1">
    <location>
        <begin position="459"/>
        <end position="477"/>
    </location>
</feature>
<feature type="compositionally biased region" description="Polar residues" evidence="1">
    <location>
        <begin position="350"/>
        <end position="367"/>
    </location>
</feature>
<feature type="region of interest" description="Disordered" evidence="1">
    <location>
        <begin position="654"/>
        <end position="700"/>
    </location>
</feature>
<feature type="compositionally biased region" description="Polar residues" evidence="1">
    <location>
        <begin position="110"/>
        <end position="127"/>
    </location>
</feature>
<dbReference type="Proteomes" id="UP001479436">
    <property type="component" value="Unassembled WGS sequence"/>
</dbReference>
<gene>
    <name evidence="2" type="ORF">K7432_017135</name>
</gene>
<feature type="region of interest" description="Disordered" evidence="1">
    <location>
        <begin position="424"/>
        <end position="489"/>
    </location>
</feature>
<sequence length="725" mass="76395">MTILDHLSDYSHDSADSNHHNAQNSSSLRQTFENITGKTTNSNTEDNTDGNQHSKAPLVVGAGILAAAVGVGATVLGHKSSRNDDEYATTHTSKDNTSSLDNDDHYRQTGGAQNDDQYTRSDGYNRNTDVDIRDGSDEYSTTGIRAGNYPDDSYTRNESTSSTNPIRQKFNELTGKDSNNGNEQDYDSNQQRSKIPLAAGAGAGGVAIGSGIAALGNRSGRNEDNTGYQQYDTSSYASGQYTSNDNNQERYNQSTGVTNDNDYTRGTGYNRSDENSNYRDESHSRTNPIRQKFDELTGRDSDYGSNEGRIGNQHRSNAPLGAGAGGAAIGAGVATALGHRSAHDETSDYVNRISSDPQGTHTTTTDGSALGSGVPQSQGNYGISNLNTKSSEFAGSSDLQGTNYASTMAGGRGDTFGSSLDTASYDHIGSSSENRIHSQTDQGNSNYQQYSQLPVGDSDFTSNPNNEEYDRNTSLNESKSDHSTSHKGVAGAGVAAAAALAAGAAMVSNRTDKNRNNNTFSDENNIKDSSRRFVDTSEDRIDSEGTNPLGENAIGHSEKRTSTQEGNNSPGTEAYDSTQPHIGGTSHPTLGKGSVGNVANNDPSAYLVQGYNYESSTPGSSAKQDFDASYQTPGKGTKQSAAIIGGSALGSGLAGSALTSHDSTVQSISDSSGNRNTPGHSNSAIGEKKQHSPYGADLYPSGNILNPNSYQNNPKGLYSVQGLLA</sequence>
<evidence type="ECO:0000313" key="2">
    <source>
        <dbReference type="EMBL" id="KAK9670993.1"/>
    </source>
</evidence>
<dbReference type="EMBL" id="JASJQH010010255">
    <property type="protein sequence ID" value="KAK9670993.1"/>
    <property type="molecule type" value="Genomic_DNA"/>
</dbReference>
<proteinExistence type="predicted"/>
<keyword evidence="3" id="KW-1185">Reference proteome</keyword>